<sequence length="70" mass="7822">MQDKSHMPYTDAVVHEIQRYSDLVPTNLPHAVTCDIKFRNYLIPKARGGMATTAVGLHHSHSNSVSEPHL</sequence>
<evidence type="ECO:0000256" key="10">
    <source>
        <dbReference type="ARBA" id="ARBA00023033"/>
    </source>
</evidence>
<evidence type="ECO:0000256" key="3">
    <source>
        <dbReference type="ARBA" id="ARBA00010617"/>
    </source>
</evidence>
<evidence type="ECO:0000256" key="9">
    <source>
        <dbReference type="ARBA" id="ARBA00023004"/>
    </source>
</evidence>
<dbReference type="Proteomes" id="UP000694728">
    <property type="component" value="Unplaced"/>
</dbReference>
<keyword evidence="11" id="KW-0472">Membrane</keyword>
<evidence type="ECO:0000313" key="12">
    <source>
        <dbReference type="Ensembl" id="ENSSSCP00045020178.1"/>
    </source>
</evidence>
<evidence type="ECO:0000256" key="1">
    <source>
        <dbReference type="ARBA" id="ARBA00004524"/>
    </source>
</evidence>
<dbReference type="Pfam" id="PF00067">
    <property type="entry name" value="p450"/>
    <property type="match status" value="1"/>
</dbReference>
<dbReference type="AlphaFoldDB" id="A0A8D1HU47"/>
<evidence type="ECO:0000256" key="2">
    <source>
        <dbReference type="ARBA" id="ARBA00004586"/>
    </source>
</evidence>
<protein>
    <recommendedName>
        <fullName evidence="4">unspecific monooxygenase</fullName>
        <ecNumber evidence="4">1.14.14.1</ecNumber>
    </recommendedName>
</protein>
<evidence type="ECO:0000313" key="13">
    <source>
        <dbReference type="Proteomes" id="UP000694728"/>
    </source>
</evidence>
<dbReference type="Gene3D" id="1.10.630.10">
    <property type="entry name" value="Cytochrome P450"/>
    <property type="match status" value="1"/>
</dbReference>
<dbReference type="Ensembl" id="ENSSSCT00045029134.1">
    <property type="protein sequence ID" value="ENSSSCP00045020178.1"/>
    <property type="gene ID" value="ENSSSCG00045017129.1"/>
</dbReference>
<evidence type="ECO:0000256" key="8">
    <source>
        <dbReference type="ARBA" id="ARBA00023002"/>
    </source>
</evidence>
<keyword evidence="5" id="KW-0479">Metal-binding</keyword>
<dbReference type="InterPro" id="IPR050182">
    <property type="entry name" value="Cytochrome_P450_fam2"/>
</dbReference>
<dbReference type="PANTHER" id="PTHR24300">
    <property type="entry name" value="CYTOCHROME P450 508A4-RELATED"/>
    <property type="match status" value="1"/>
</dbReference>
<dbReference type="GO" id="GO:0016712">
    <property type="term" value="F:oxidoreductase activity, acting on paired donors, with incorporation or reduction of molecular oxygen, reduced flavin or flavoprotein as one donor, and incorporation of one atom of oxygen"/>
    <property type="evidence" value="ECO:0007669"/>
    <property type="project" value="UniProtKB-EC"/>
</dbReference>
<dbReference type="PANTHER" id="PTHR24300:SF400">
    <property type="entry name" value="CYTOCHROME P450 2C9"/>
    <property type="match status" value="1"/>
</dbReference>
<accession>A0A8D1HU47</accession>
<keyword evidence="10" id="KW-0503">Monooxygenase</keyword>
<dbReference type="InterPro" id="IPR036396">
    <property type="entry name" value="Cyt_P450_sf"/>
</dbReference>
<keyword evidence="8" id="KW-0560">Oxidoreductase</keyword>
<dbReference type="GO" id="GO:0020037">
    <property type="term" value="F:heme binding"/>
    <property type="evidence" value="ECO:0007669"/>
    <property type="project" value="InterPro"/>
</dbReference>
<dbReference type="EC" id="1.14.14.1" evidence="4"/>
<comment type="similarity">
    <text evidence="3">Belongs to the cytochrome P450 family.</text>
</comment>
<evidence type="ECO:0000256" key="6">
    <source>
        <dbReference type="ARBA" id="ARBA00022824"/>
    </source>
</evidence>
<evidence type="ECO:0000256" key="7">
    <source>
        <dbReference type="ARBA" id="ARBA00022848"/>
    </source>
</evidence>
<dbReference type="InterPro" id="IPR001128">
    <property type="entry name" value="Cyt_P450"/>
</dbReference>
<keyword evidence="9" id="KW-0408">Iron</keyword>
<name>A0A8D1HU47_PIG</name>
<evidence type="ECO:0000256" key="4">
    <source>
        <dbReference type="ARBA" id="ARBA00012109"/>
    </source>
</evidence>
<dbReference type="GO" id="GO:0005506">
    <property type="term" value="F:iron ion binding"/>
    <property type="evidence" value="ECO:0007669"/>
    <property type="project" value="InterPro"/>
</dbReference>
<dbReference type="GO" id="GO:0005789">
    <property type="term" value="C:endoplasmic reticulum membrane"/>
    <property type="evidence" value="ECO:0007669"/>
    <property type="project" value="UniProtKB-SubCell"/>
</dbReference>
<organism evidence="12 13">
    <name type="scientific">Sus scrofa</name>
    <name type="common">Pig</name>
    <dbReference type="NCBI Taxonomy" id="9823"/>
    <lineage>
        <taxon>Eukaryota</taxon>
        <taxon>Metazoa</taxon>
        <taxon>Chordata</taxon>
        <taxon>Craniata</taxon>
        <taxon>Vertebrata</taxon>
        <taxon>Euteleostomi</taxon>
        <taxon>Mammalia</taxon>
        <taxon>Eutheria</taxon>
        <taxon>Laurasiatheria</taxon>
        <taxon>Artiodactyla</taxon>
        <taxon>Suina</taxon>
        <taxon>Suidae</taxon>
        <taxon>Sus</taxon>
    </lineage>
</organism>
<dbReference type="SUPFAM" id="SSF48264">
    <property type="entry name" value="Cytochrome P450"/>
    <property type="match status" value="1"/>
</dbReference>
<evidence type="ECO:0000256" key="5">
    <source>
        <dbReference type="ARBA" id="ARBA00022723"/>
    </source>
</evidence>
<reference evidence="12" key="1">
    <citation type="submission" date="2025-08" db="UniProtKB">
        <authorList>
            <consortium name="Ensembl"/>
        </authorList>
    </citation>
    <scope>IDENTIFICATION</scope>
</reference>
<keyword evidence="6" id="KW-0256">Endoplasmic reticulum</keyword>
<proteinExistence type="inferred from homology"/>
<evidence type="ECO:0000256" key="11">
    <source>
        <dbReference type="ARBA" id="ARBA00023136"/>
    </source>
</evidence>
<comment type="subcellular location">
    <subcellularLocation>
        <location evidence="2">Endoplasmic reticulum membrane</location>
    </subcellularLocation>
    <subcellularLocation>
        <location evidence="1">Microsome membrane</location>
    </subcellularLocation>
</comment>
<keyword evidence="7" id="KW-0492">Microsome</keyword>